<dbReference type="Gene3D" id="1.10.10.60">
    <property type="entry name" value="Homeodomain-like"/>
    <property type="match status" value="2"/>
</dbReference>
<dbReference type="STRING" id="1461322.OJ16_06295"/>
<dbReference type="SUPFAM" id="SSF46689">
    <property type="entry name" value="Homeodomain-like"/>
    <property type="match status" value="2"/>
</dbReference>
<dbReference type="Pfam" id="PF12833">
    <property type="entry name" value="HTH_18"/>
    <property type="match status" value="1"/>
</dbReference>
<dbReference type="PROSITE" id="PS01124">
    <property type="entry name" value="HTH_ARAC_FAMILY_2"/>
    <property type="match status" value="1"/>
</dbReference>
<dbReference type="EMBL" id="JTKH01000006">
    <property type="protein sequence ID" value="KII80897.1"/>
    <property type="molecule type" value="Genomic_DNA"/>
</dbReference>
<dbReference type="GO" id="GO:0003700">
    <property type="term" value="F:DNA-binding transcription factor activity"/>
    <property type="evidence" value="ECO:0007669"/>
    <property type="project" value="InterPro"/>
</dbReference>
<keyword evidence="1" id="KW-0805">Transcription regulation</keyword>
<accession>A0A0C2JN22</accession>
<dbReference type="GO" id="GO:0043565">
    <property type="term" value="F:sequence-specific DNA binding"/>
    <property type="evidence" value="ECO:0007669"/>
    <property type="project" value="InterPro"/>
</dbReference>
<proteinExistence type="predicted"/>
<keyword evidence="6" id="KW-1185">Reference proteome</keyword>
<keyword evidence="3" id="KW-0804">Transcription</keyword>
<keyword evidence="2" id="KW-0238">DNA-binding</keyword>
<evidence type="ECO:0000313" key="6">
    <source>
        <dbReference type="Proteomes" id="UP000031672"/>
    </source>
</evidence>
<reference evidence="5 6" key="1">
    <citation type="submission" date="2014-11" db="EMBL/GenBank/DDBJ databases">
        <title>Draft Genome Sequence of Vibrio piscirenalis strains CECT 8603T and CECT 8604, two marine Gammaproteobacterium isolated from cultured gilthead sea bream (Sparus aurata).</title>
        <authorList>
            <person name="Arahal D.R."/>
            <person name="Rodrigo-Torres L."/>
            <person name="Lucena T."/>
            <person name="Pujalte M.J."/>
        </authorList>
    </citation>
    <scope>NUCLEOTIDE SEQUENCE [LARGE SCALE GENOMIC DNA]</scope>
    <source>
        <strain evidence="5 6">DCR 1-4-2</strain>
    </source>
</reference>
<dbReference type="AlphaFoldDB" id="A0A0C2P371"/>
<evidence type="ECO:0000256" key="3">
    <source>
        <dbReference type="ARBA" id="ARBA00023163"/>
    </source>
</evidence>
<dbReference type="Proteomes" id="UP000031672">
    <property type="component" value="Unassembled WGS sequence"/>
</dbReference>
<protein>
    <submittedName>
        <fullName evidence="5">AraC family transcriptional regulator</fullName>
    </submittedName>
</protein>
<dbReference type="InterPro" id="IPR018060">
    <property type="entry name" value="HTH_AraC"/>
</dbReference>
<evidence type="ECO:0000256" key="2">
    <source>
        <dbReference type="ARBA" id="ARBA00023125"/>
    </source>
</evidence>
<organism evidence="5 6">
    <name type="scientific">Vibrio renipiscarius</name>
    <dbReference type="NCBI Taxonomy" id="1461322"/>
    <lineage>
        <taxon>Bacteria</taxon>
        <taxon>Pseudomonadati</taxon>
        <taxon>Pseudomonadota</taxon>
        <taxon>Gammaproteobacteria</taxon>
        <taxon>Vibrionales</taxon>
        <taxon>Vibrionaceae</taxon>
        <taxon>Vibrio</taxon>
    </lineage>
</organism>
<evidence type="ECO:0000259" key="4">
    <source>
        <dbReference type="PROSITE" id="PS01124"/>
    </source>
</evidence>
<dbReference type="OrthoDB" id="9816011at2"/>
<feature type="domain" description="HTH araC/xylS-type" evidence="4">
    <location>
        <begin position="195"/>
        <end position="293"/>
    </location>
</feature>
<evidence type="ECO:0000256" key="1">
    <source>
        <dbReference type="ARBA" id="ARBA00023015"/>
    </source>
</evidence>
<dbReference type="InterPro" id="IPR009057">
    <property type="entry name" value="Homeodomain-like_sf"/>
</dbReference>
<name>A0A0C2P371_9VIBR</name>
<accession>A0A0C2P371</accession>
<comment type="caution">
    <text evidence="5">The sequence shown here is derived from an EMBL/GenBank/DDBJ whole genome shotgun (WGS) entry which is preliminary data.</text>
</comment>
<dbReference type="RefSeq" id="WP_040988481.1">
    <property type="nucleotide sequence ID" value="NZ_JTKH01000006.1"/>
</dbReference>
<dbReference type="SMART" id="SM00342">
    <property type="entry name" value="HTH_ARAC"/>
    <property type="match status" value="1"/>
</dbReference>
<sequence length="295" mass="34489">MKPTIENVLNNNQFSWQFKEYHCKNKIEQFSCPWHYHSEYELVLYRDPNHVFQGTCFAGDSVTNIEPNSLFLFGPGLPHMISGTINDDKEQGHYSMILWFRHQWIESLIDSMPELKFIKKFLNHADHGLKFSAETTEKIFHMLNNLDDDEPHHQLLRVLQSLSLLADDVNASKLSVNPYGLHIRNSDEESSKRMEAAKNFIEQHYAESIKISDLCRHLHISESSAYRLFERHFLASFSEHLKRFRIGKACEMLLNSELSVALIAEQSGFQNLSNFNRQFKTVKNMTPSDFRAQYN</sequence>
<dbReference type="PANTHER" id="PTHR43280:SF27">
    <property type="entry name" value="TRANSCRIPTIONAL REGULATOR MTLR"/>
    <property type="match status" value="1"/>
</dbReference>
<evidence type="ECO:0000313" key="5">
    <source>
        <dbReference type="EMBL" id="KII80897.1"/>
    </source>
</evidence>
<gene>
    <name evidence="5" type="ORF">OJ16_06295</name>
</gene>
<dbReference type="PANTHER" id="PTHR43280">
    <property type="entry name" value="ARAC-FAMILY TRANSCRIPTIONAL REGULATOR"/>
    <property type="match status" value="1"/>
</dbReference>